<dbReference type="OrthoDB" id="5288220at2"/>
<evidence type="ECO:0000313" key="3">
    <source>
        <dbReference type="Proteomes" id="UP000221860"/>
    </source>
</evidence>
<protein>
    <recommendedName>
        <fullName evidence="1">ORC1/DEAH AAA+ ATPase domain-containing protein</fullName>
    </recommendedName>
</protein>
<dbReference type="Pfam" id="PF13401">
    <property type="entry name" value="AAA_22"/>
    <property type="match status" value="1"/>
</dbReference>
<dbReference type="Proteomes" id="UP000221860">
    <property type="component" value="Unassembled WGS sequence"/>
</dbReference>
<organism evidence="2 3">
    <name type="scientific">Limimaricola cinnabarinus</name>
    <dbReference type="NCBI Taxonomy" id="1125964"/>
    <lineage>
        <taxon>Bacteria</taxon>
        <taxon>Pseudomonadati</taxon>
        <taxon>Pseudomonadota</taxon>
        <taxon>Alphaproteobacteria</taxon>
        <taxon>Rhodobacterales</taxon>
        <taxon>Paracoccaceae</taxon>
        <taxon>Limimaricola</taxon>
    </lineage>
</organism>
<evidence type="ECO:0000259" key="1">
    <source>
        <dbReference type="Pfam" id="PF13401"/>
    </source>
</evidence>
<dbReference type="AlphaFoldDB" id="A0A2G1MIW4"/>
<proteinExistence type="predicted"/>
<evidence type="ECO:0000313" key="2">
    <source>
        <dbReference type="EMBL" id="PHP28689.1"/>
    </source>
</evidence>
<dbReference type="GO" id="GO:0016887">
    <property type="term" value="F:ATP hydrolysis activity"/>
    <property type="evidence" value="ECO:0007669"/>
    <property type="project" value="InterPro"/>
</dbReference>
<dbReference type="EMBL" id="NQWH01000006">
    <property type="protein sequence ID" value="PHP28689.1"/>
    <property type="molecule type" value="Genomic_DNA"/>
</dbReference>
<comment type="caution">
    <text evidence="2">The sequence shown here is derived from an EMBL/GenBank/DDBJ whole genome shotgun (WGS) entry which is preliminary data.</text>
</comment>
<keyword evidence="3" id="KW-1185">Reference proteome</keyword>
<dbReference type="InterPro" id="IPR049945">
    <property type="entry name" value="AAA_22"/>
</dbReference>
<sequence length="316" mass="35999">MSFINRDVLDTATELYRWRYEFERRAQLEQAFTGIVTEYWSRAATGRHFEARGLLVTGASRVGKTSEISLMLSKFNAAQDVLPCGKVASAVSCILDGKMSWKDLGFRTAEALGYPVRQRRMTQSEIWSRVTFQAKEQGVVAIHFDECQHIFPRKPDQSTRALLDSFKSLMKNPDWPLMLLLSGVDELAGHVRQEEQLARLLRPIHFRNIQLPSDVEELNRLCFLYGDTAGIKFDGLDTEDFYNRLAFACADRWGLVIELMIDACQHALAEGADRMSESHFSAAFADRSGTPADYTPFNVPDYERAFDMKRILFGVE</sequence>
<dbReference type="SUPFAM" id="SSF52540">
    <property type="entry name" value="P-loop containing nucleoside triphosphate hydrolases"/>
    <property type="match status" value="1"/>
</dbReference>
<dbReference type="InterPro" id="IPR027417">
    <property type="entry name" value="P-loop_NTPase"/>
</dbReference>
<feature type="domain" description="ORC1/DEAH AAA+ ATPase" evidence="1">
    <location>
        <begin position="50"/>
        <end position="187"/>
    </location>
</feature>
<dbReference type="RefSeq" id="WP_099275174.1">
    <property type="nucleotide sequence ID" value="NZ_KZ304953.1"/>
</dbReference>
<accession>A0A2G1MIW4</accession>
<gene>
    <name evidence="2" type="ORF">CJ301_05680</name>
</gene>
<name>A0A2G1MIW4_9RHOB</name>
<reference evidence="2 3" key="1">
    <citation type="submission" date="2017-08" db="EMBL/GenBank/DDBJ databases">
        <title>Draft Genome Sequence of Loktanella cinnabarina Strain XM1, Isolated from Coastal Surface Water.</title>
        <authorList>
            <person name="Ma R."/>
            <person name="Wang J."/>
            <person name="Wang Q."/>
            <person name="Ma Z."/>
            <person name="Li J."/>
            <person name="Chen L."/>
        </authorList>
    </citation>
    <scope>NUCLEOTIDE SEQUENCE [LARGE SCALE GENOMIC DNA]</scope>
    <source>
        <strain evidence="2 3">XM1</strain>
    </source>
</reference>
<dbReference type="Gene3D" id="3.40.50.300">
    <property type="entry name" value="P-loop containing nucleotide triphosphate hydrolases"/>
    <property type="match status" value="1"/>
</dbReference>